<keyword evidence="1" id="KW-1133">Transmembrane helix</keyword>
<name>A0AAV1QFH8_SCOSC</name>
<evidence type="ECO:0000313" key="2">
    <source>
        <dbReference type="EMBL" id="CAK6982218.1"/>
    </source>
</evidence>
<keyword evidence="1" id="KW-0472">Membrane</keyword>
<protein>
    <submittedName>
        <fullName evidence="2">Uncharacterized protein LOC121882503 isoform X2</fullName>
    </submittedName>
</protein>
<comment type="caution">
    <text evidence="2">The sequence shown here is derived from an EMBL/GenBank/DDBJ whole genome shotgun (WGS) entry which is preliminary data.</text>
</comment>
<sequence length="187" mass="20714">MADERVAASWRRFFVVESGKTNGAHSDLVRMIKGIGHSQVSRPEDCDYLLIICPAVSRVGTNISEALESLPAGKPAILVVMHHTFNKNAIVAESRRQVTNQNIYLTVDVFFYEKNLLNCNRNDIAWCEIQKFLVGSQVQFPGRNLLNRIRSMGGCSDRACLIIASLVALAGIVTAITVAVIHFQKKN</sequence>
<dbReference type="AlphaFoldDB" id="A0AAV1QFH8"/>
<keyword evidence="1" id="KW-0812">Transmembrane</keyword>
<dbReference type="PANTHER" id="PTHR34488:SF1">
    <property type="entry name" value="SI:CH211-245H14.1-RELATED"/>
    <property type="match status" value="1"/>
</dbReference>
<feature type="transmembrane region" description="Helical" evidence="1">
    <location>
        <begin position="161"/>
        <end position="183"/>
    </location>
</feature>
<dbReference type="Proteomes" id="UP001314229">
    <property type="component" value="Unassembled WGS sequence"/>
</dbReference>
<gene>
    <name evidence="2" type="ORF">FSCOSCO3_A009600</name>
</gene>
<dbReference type="EMBL" id="CAWUFR010000969">
    <property type="protein sequence ID" value="CAK6982218.1"/>
    <property type="molecule type" value="Genomic_DNA"/>
</dbReference>
<evidence type="ECO:0000256" key="1">
    <source>
        <dbReference type="SAM" id="Phobius"/>
    </source>
</evidence>
<evidence type="ECO:0000313" key="3">
    <source>
        <dbReference type="Proteomes" id="UP001314229"/>
    </source>
</evidence>
<reference evidence="2 3" key="1">
    <citation type="submission" date="2024-01" db="EMBL/GenBank/DDBJ databases">
        <authorList>
            <person name="Alioto T."/>
            <person name="Alioto T."/>
            <person name="Gomez Garrido J."/>
        </authorList>
    </citation>
    <scope>NUCLEOTIDE SEQUENCE [LARGE SCALE GENOMIC DNA]</scope>
</reference>
<proteinExistence type="predicted"/>
<dbReference type="PANTHER" id="PTHR34488">
    <property type="entry name" value="SI:CH211-245H14.1-RELATED"/>
    <property type="match status" value="1"/>
</dbReference>
<accession>A0AAV1QFH8</accession>
<organism evidence="2 3">
    <name type="scientific">Scomber scombrus</name>
    <name type="common">Atlantic mackerel</name>
    <name type="synonym">Scomber vernalis</name>
    <dbReference type="NCBI Taxonomy" id="13677"/>
    <lineage>
        <taxon>Eukaryota</taxon>
        <taxon>Metazoa</taxon>
        <taxon>Chordata</taxon>
        <taxon>Craniata</taxon>
        <taxon>Vertebrata</taxon>
        <taxon>Euteleostomi</taxon>
        <taxon>Actinopterygii</taxon>
        <taxon>Neopterygii</taxon>
        <taxon>Teleostei</taxon>
        <taxon>Neoteleostei</taxon>
        <taxon>Acanthomorphata</taxon>
        <taxon>Pelagiaria</taxon>
        <taxon>Scombriformes</taxon>
        <taxon>Scombridae</taxon>
        <taxon>Scomber</taxon>
    </lineage>
</organism>
<keyword evidence="3" id="KW-1185">Reference proteome</keyword>